<dbReference type="AlphaFoldDB" id="A0A1G4KCT6"/>
<evidence type="ECO:0000313" key="5">
    <source>
        <dbReference type="Proteomes" id="UP000189911"/>
    </source>
</evidence>
<name>A0A1G4KCT6_9SACH</name>
<proteinExistence type="inferred from homology"/>
<dbReference type="InterPro" id="IPR015943">
    <property type="entry name" value="WD40/YVTN_repeat-like_dom_sf"/>
</dbReference>
<protein>
    <submittedName>
        <fullName evidence="4">LANO_0F16138g1_1</fullName>
    </submittedName>
</protein>
<dbReference type="InterPro" id="IPR048720">
    <property type="entry name" value="PROPPIN"/>
</dbReference>
<dbReference type="PANTHER" id="PTHR11227">
    <property type="entry name" value="WD-REPEAT PROTEIN INTERACTING WITH PHOSPHOINOSIDES WIPI -RELATED"/>
    <property type="match status" value="1"/>
</dbReference>
<keyword evidence="5" id="KW-1185">Reference proteome</keyword>
<dbReference type="Pfam" id="PF21032">
    <property type="entry name" value="PROPPIN"/>
    <property type="match status" value="1"/>
</dbReference>
<gene>
    <name evidence="4" type="ORF">LANO_0F16138G</name>
</gene>
<dbReference type="Proteomes" id="UP000189911">
    <property type="component" value="Chromosome F"/>
</dbReference>
<dbReference type="SUPFAM" id="SSF50978">
    <property type="entry name" value="WD40 repeat-like"/>
    <property type="match status" value="1"/>
</dbReference>
<comment type="similarity">
    <text evidence="3">Belongs to the WD repeat PROPPIN family.</text>
</comment>
<sequence>MDTRNAIVEGSSSNTGKFLSVSFNQDYTCFSCSTQNGFMVFNVDPLECKLSKHFVNANASGIAIARMLYRTNYVALVGGGRKPRYPPNKLIIWDDLQQRESITLSFMSAVTGVFLSRIHIVVALENSIEIYQFGSSPKRLIAPLDTCAGTAADFVVCQRVTRRPSYTQASTESGPQTVTRGILAFPSARNPGQVQVADLSHLQSSELEERSAAQLPTSIIKAHKSPIRLIKLSPNGSMVATCSLQGTLIRIFSTQNGSLIGEFRRGLDRADLYEMVWSPRSTRLAVVSDKQTLHVFQITDEDGDMKNKKHVLRDVPFIWKPKYLASTWSMSSLHLHSALKGKSSLNDHDFYNDRCKLGWCHDGDEDTLIVVWRDSGIWEKYALLEKEPKAYSVNETLQSLPATQHKKNWELIRESWRKL</sequence>
<evidence type="ECO:0000313" key="4">
    <source>
        <dbReference type="EMBL" id="SCV02227.1"/>
    </source>
</evidence>
<organism evidence="4 5">
    <name type="scientific">Lachancea nothofagi CBS 11611</name>
    <dbReference type="NCBI Taxonomy" id="1266666"/>
    <lineage>
        <taxon>Eukaryota</taxon>
        <taxon>Fungi</taxon>
        <taxon>Dikarya</taxon>
        <taxon>Ascomycota</taxon>
        <taxon>Saccharomycotina</taxon>
        <taxon>Saccharomycetes</taxon>
        <taxon>Saccharomycetales</taxon>
        <taxon>Saccharomycetaceae</taxon>
        <taxon>Lachancea</taxon>
    </lineage>
</organism>
<keyword evidence="2" id="KW-0677">Repeat</keyword>
<evidence type="ECO:0000256" key="3">
    <source>
        <dbReference type="ARBA" id="ARBA00025740"/>
    </source>
</evidence>
<accession>A0A1G4KCT6</accession>
<dbReference type="Gene3D" id="2.130.10.10">
    <property type="entry name" value="YVTN repeat-like/Quinoprotein amine dehydrogenase"/>
    <property type="match status" value="1"/>
</dbReference>
<reference evidence="5" key="1">
    <citation type="submission" date="2016-03" db="EMBL/GenBank/DDBJ databases">
        <authorList>
            <person name="Devillers Hugo."/>
        </authorList>
    </citation>
    <scope>NUCLEOTIDE SEQUENCE [LARGE SCALE GENOMIC DNA]</scope>
</reference>
<dbReference type="InterPro" id="IPR036322">
    <property type="entry name" value="WD40_repeat_dom_sf"/>
</dbReference>
<evidence type="ECO:0000256" key="2">
    <source>
        <dbReference type="ARBA" id="ARBA00022737"/>
    </source>
</evidence>
<dbReference type="OrthoDB" id="1667587at2759"/>
<evidence type="ECO:0000256" key="1">
    <source>
        <dbReference type="ARBA" id="ARBA00022574"/>
    </source>
</evidence>
<dbReference type="GO" id="GO:0005737">
    <property type="term" value="C:cytoplasm"/>
    <property type="evidence" value="ECO:0007669"/>
    <property type="project" value="UniProtKB-ARBA"/>
</dbReference>
<keyword evidence="1" id="KW-0853">WD repeat</keyword>
<dbReference type="EMBL" id="LT598452">
    <property type="protein sequence ID" value="SCV02227.1"/>
    <property type="molecule type" value="Genomic_DNA"/>
</dbReference>
<dbReference type="SMART" id="SM00320">
    <property type="entry name" value="WD40"/>
    <property type="match status" value="3"/>
</dbReference>
<dbReference type="InterPro" id="IPR001680">
    <property type="entry name" value="WD40_rpt"/>
</dbReference>